<dbReference type="Proteomes" id="UP000186905">
    <property type="component" value="Unassembled WGS sequence"/>
</dbReference>
<keyword evidence="12 17" id="KW-1133">Transmembrane helix</keyword>
<comment type="catalytic activity">
    <reaction evidence="1">
        <text>ATP + protein L-histidine = ADP + protein N-phospho-L-histidine.</text>
        <dbReference type="EC" id="2.7.13.3"/>
    </reaction>
</comment>
<dbReference type="FunFam" id="3.30.565.10:FF:000010">
    <property type="entry name" value="Sensor histidine kinase RcsC"/>
    <property type="match status" value="1"/>
</dbReference>
<keyword evidence="5" id="KW-0997">Cell inner membrane</keyword>
<evidence type="ECO:0000256" key="8">
    <source>
        <dbReference type="ARBA" id="ARBA00022692"/>
    </source>
</evidence>
<keyword evidence="11" id="KW-0067">ATP-binding</keyword>
<dbReference type="InterPro" id="IPR036097">
    <property type="entry name" value="HisK_dim/P_sf"/>
</dbReference>
<gene>
    <name evidence="21" type="ORF">BIT28_00735</name>
</gene>
<evidence type="ECO:0000313" key="22">
    <source>
        <dbReference type="Proteomes" id="UP000186905"/>
    </source>
</evidence>
<dbReference type="Pfam" id="PF02518">
    <property type="entry name" value="HATPase_c"/>
    <property type="match status" value="1"/>
</dbReference>
<dbReference type="EC" id="2.7.13.3" evidence="3"/>
<evidence type="ECO:0000256" key="14">
    <source>
        <dbReference type="ARBA" id="ARBA00023136"/>
    </source>
</evidence>
<dbReference type="SMART" id="SM00448">
    <property type="entry name" value="REC"/>
    <property type="match status" value="1"/>
</dbReference>
<dbReference type="SUPFAM" id="SSF47226">
    <property type="entry name" value="Histidine-containing phosphotransfer domain, HPT domain"/>
    <property type="match status" value="1"/>
</dbReference>
<dbReference type="PROSITE" id="PS50894">
    <property type="entry name" value="HPT"/>
    <property type="match status" value="1"/>
</dbReference>
<dbReference type="FunFam" id="1.10.287.130:FF:000004">
    <property type="entry name" value="Ethylene receptor 1"/>
    <property type="match status" value="1"/>
</dbReference>
<dbReference type="CDD" id="cd17546">
    <property type="entry name" value="REC_hyHK_CKI1_RcsC-like"/>
    <property type="match status" value="1"/>
</dbReference>
<dbReference type="Pfam" id="PF01627">
    <property type="entry name" value="Hpt"/>
    <property type="match status" value="1"/>
</dbReference>
<evidence type="ECO:0000256" key="4">
    <source>
        <dbReference type="ARBA" id="ARBA00022475"/>
    </source>
</evidence>
<dbReference type="InterPro" id="IPR003594">
    <property type="entry name" value="HATPase_dom"/>
</dbReference>
<dbReference type="PANTHER" id="PTHR43047:SF78">
    <property type="entry name" value="SENSORY_REGULATORY PROTEIN RPFC"/>
    <property type="match status" value="1"/>
</dbReference>
<reference evidence="21 22" key="1">
    <citation type="submission" date="2016-09" db="EMBL/GenBank/DDBJ databases">
        <title>Photobacterium proteolyticum sp. nov. a protease producing bacterium isolated from ocean sediments of Laizhou Bay.</title>
        <authorList>
            <person name="Li Y."/>
        </authorList>
    </citation>
    <scope>NUCLEOTIDE SEQUENCE [LARGE SCALE GENOMIC DNA]</scope>
    <source>
        <strain evidence="21 22">13-12</strain>
    </source>
</reference>
<name>A0A1Q9GX38_9GAMM</name>
<evidence type="ECO:0000256" key="6">
    <source>
        <dbReference type="ARBA" id="ARBA00022553"/>
    </source>
</evidence>
<dbReference type="GO" id="GO:0005524">
    <property type="term" value="F:ATP binding"/>
    <property type="evidence" value="ECO:0007669"/>
    <property type="project" value="UniProtKB-KW"/>
</dbReference>
<dbReference type="InterPro" id="IPR036890">
    <property type="entry name" value="HATPase_C_sf"/>
</dbReference>
<dbReference type="InterPro" id="IPR036641">
    <property type="entry name" value="HPT_dom_sf"/>
</dbReference>
<keyword evidence="14 17" id="KW-0472">Membrane</keyword>
<dbReference type="Gene3D" id="3.40.50.2300">
    <property type="match status" value="1"/>
</dbReference>
<evidence type="ECO:0000256" key="1">
    <source>
        <dbReference type="ARBA" id="ARBA00000085"/>
    </source>
</evidence>
<dbReference type="STRING" id="1903952.BIT28_00735"/>
<keyword evidence="10" id="KW-0418">Kinase</keyword>
<dbReference type="GO" id="GO:0000155">
    <property type="term" value="F:phosphorelay sensor kinase activity"/>
    <property type="evidence" value="ECO:0007669"/>
    <property type="project" value="InterPro"/>
</dbReference>
<dbReference type="InterPro" id="IPR001789">
    <property type="entry name" value="Sig_transdc_resp-reg_receiver"/>
</dbReference>
<evidence type="ECO:0000256" key="5">
    <source>
        <dbReference type="ARBA" id="ARBA00022519"/>
    </source>
</evidence>
<dbReference type="Gene3D" id="3.30.565.10">
    <property type="entry name" value="Histidine kinase-like ATPase, C-terminal domain"/>
    <property type="match status" value="1"/>
</dbReference>
<dbReference type="PRINTS" id="PR00344">
    <property type="entry name" value="BCTRLSENSOR"/>
</dbReference>
<keyword evidence="9" id="KW-0547">Nucleotide-binding</keyword>
<dbReference type="GO" id="GO:0005886">
    <property type="term" value="C:plasma membrane"/>
    <property type="evidence" value="ECO:0007669"/>
    <property type="project" value="UniProtKB-SubCell"/>
</dbReference>
<dbReference type="CDD" id="cd00088">
    <property type="entry name" value="HPT"/>
    <property type="match status" value="1"/>
</dbReference>
<dbReference type="SUPFAM" id="SSF47384">
    <property type="entry name" value="Homodimeric domain of signal transducing histidine kinase"/>
    <property type="match status" value="1"/>
</dbReference>
<dbReference type="InterPro" id="IPR003661">
    <property type="entry name" value="HisK_dim/P_dom"/>
</dbReference>
<dbReference type="InterPro" id="IPR008207">
    <property type="entry name" value="Sig_transdc_His_kin_Hpt_dom"/>
</dbReference>
<feature type="domain" description="Response regulatory" evidence="19">
    <location>
        <begin position="659"/>
        <end position="776"/>
    </location>
</feature>
<evidence type="ECO:0000256" key="11">
    <source>
        <dbReference type="ARBA" id="ARBA00022840"/>
    </source>
</evidence>
<feature type="domain" description="HPt" evidence="20">
    <location>
        <begin position="872"/>
        <end position="969"/>
    </location>
</feature>
<dbReference type="CDD" id="cd00082">
    <property type="entry name" value="HisKA"/>
    <property type="match status" value="1"/>
</dbReference>
<evidence type="ECO:0000259" key="18">
    <source>
        <dbReference type="PROSITE" id="PS50109"/>
    </source>
</evidence>
<dbReference type="Pfam" id="PF00072">
    <property type="entry name" value="Response_reg"/>
    <property type="match status" value="1"/>
</dbReference>
<feature type="modified residue" description="4-aspartylphosphate" evidence="16">
    <location>
        <position position="708"/>
    </location>
</feature>
<evidence type="ECO:0000256" key="16">
    <source>
        <dbReference type="PROSITE-ProRule" id="PRU00169"/>
    </source>
</evidence>
<evidence type="ECO:0000256" key="3">
    <source>
        <dbReference type="ARBA" id="ARBA00012438"/>
    </source>
</evidence>
<evidence type="ECO:0000256" key="9">
    <source>
        <dbReference type="ARBA" id="ARBA00022741"/>
    </source>
</evidence>
<dbReference type="InterPro" id="IPR004358">
    <property type="entry name" value="Sig_transdc_His_kin-like_C"/>
</dbReference>
<dbReference type="PROSITE" id="PS50109">
    <property type="entry name" value="HIS_KIN"/>
    <property type="match status" value="1"/>
</dbReference>
<dbReference type="SUPFAM" id="SSF55874">
    <property type="entry name" value="ATPase domain of HSP90 chaperone/DNA topoisomerase II/histidine kinase"/>
    <property type="match status" value="1"/>
</dbReference>
<dbReference type="PANTHER" id="PTHR43047">
    <property type="entry name" value="TWO-COMPONENT HISTIDINE PROTEIN KINASE"/>
    <property type="match status" value="1"/>
</dbReference>
<feature type="modified residue" description="Phosphohistidine" evidence="15">
    <location>
        <position position="911"/>
    </location>
</feature>
<evidence type="ECO:0000313" key="21">
    <source>
        <dbReference type="EMBL" id="OLQ79826.1"/>
    </source>
</evidence>
<evidence type="ECO:0000256" key="17">
    <source>
        <dbReference type="SAM" id="Phobius"/>
    </source>
</evidence>
<dbReference type="PROSITE" id="PS50110">
    <property type="entry name" value="RESPONSE_REGULATORY"/>
    <property type="match status" value="1"/>
</dbReference>
<dbReference type="SMART" id="SM00387">
    <property type="entry name" value="HATPase_c"/>
    <property type="match status" value="1"/>
</dbReference>
<dbReference type="SMART" id="SM00073">
    <property type="entry name" value="HPT"/>
    <property type="match status" value="1"/>
</dbReference>
<evidence type="ECO:0000259" key="20">
    <source>
        <dbReference type="PROSITE" id="PS50894"/>
    </source>
</evidence>
<keyword evidence="8 17" id="KW-0812">Transmembrane</keyword>
<keyword evidence="22" id="KW-1185">Reference proteome</keyword>
<dbReference type="SMART" id="SM00388">
    <property type="entry name" value="HisKA"/>
    <property type="match status" value="1"/>
</dbReference>
<dbReference type="Gene3D" id="1.10.287.130">
    <property type="match status" value="1"/>
</dbReference>
<evidence type="ECO:0000256" key="10">
    <source>
        <dbReference type="ARBA" id="ARBA00022777"/>
    </source>
</evidence>
<dbReference type="Pfam" id="PF00512">
    <property type="entry name" value="HisKA"/>
    <property type="match status" value="1"/>
</dbReference>
<protein>
    <recommendedName>
        <fullName evidence="3">histidine kinase</fullName>
        <ecNumber evidence="3">2.7.13.3</ecNumber>
    </recommendedName>
</protein>
<keyword evidence="6 16" id="KW-0597">Phosphoprotein</keyword>
<keyword evidence="7" id="KW-0808">Transferase</keyword>
<dbReference type="CDD" id="cd16922">
    <property type="entry name" value="HATPase_EvgS-ArcB-TorS-like"/>
    <property type="match status" value="1"/>
</dbReference>
<evidence type="ECO:0000256" key="15">
    <source>
        <dbReference type="PROSITE-ProRule" id="PRU00110"/>
    </source>
</evidence>
<evidence type="ECO:0000259" key="19">
    <source>
        <dbReference type="PROSITE" id="PS50110"/>
    </source>
</evidence>
<comment type="caution">
    <text evidence="21">The sequence shown here is derived from an EMBL/GenBank/DDBJ whole genome shotgun (WGS) entry which is preliminary data.</text>
</comment>
<feature type="transmembrane region" description="Helical" evidence="17">
    <location>
        <begin position="12"/>
        <end position="30"/>
    </location>
</feature>
<dbReference type="AlphaFoldDB" id="A0A1Q9GX38"/>
<feature type="transmembrane region" description="Helical" evidence="17">
    <location>
        <begin position="320"/>
        <end position="339"/>
    </location>
</feature>
<dbReference type="InterPro" id="IPR011006">
    <property type="entry name" value="CheY-like_superfamily"/>
</dbReference>
<keyword evidence="4" id="KW-1003">Cell membrane</keyword>
<evidence type="ECO:0000256" key="2">
    <source>
        <dbReference type="ARBA" id="ARBA00004429"/>
    </source>
</evidence>
<evidence type="ECO:0000256" key="7">
    <source>
        <dbReference type="ARBA" id="ARBA00022679"/>
    </source>
</evidence>
<dbReference type="InterPro" id="IPR005467">
    <property type="entry name" value="His_kinase_dom"/>
</dbReference>
<evidence type="ECO:0000256" key="13">
    <source>
        <dbReference type="ARBA" id="ARBA00023012"/>
    </source>
</evidence>
<dbReference type="SUPFAM" id="SSF52172">
    <property type="entry name" value="CheY-like"/>
    <property type="match status" value="1"/>
</dbReference>
<keyword evidence="13" id="KW-0902">Two-component regulatory system</keyword>
<feature type="domain" description="Histidine kinase" evidence="18">
    <location>
        <begin position="415"/>
        <end position="637"/>
    </location>
</feature>
<sequence>MRIVPNRIKPILLASMLFVGIIPAFIYSWVSSEKLSTVALSQISQGLSSRTELAAQNIDDIIAKRILSIRTLANSPVFDLASDTIQSDEGFLSHYLSEITTVDTAFSAIYLLENNQNGNDQDHFELIESSSFQTTQALNQELKQAGITRLSEVTDMLASQDNDVYVSLPLGLDKTPFIYFISTITHQQPEPGAPGNQKLLVVKYELSEINNQLTFLGERISDTDYIILIGQKGDVILSGINQGHPLQVFANFKQVYNQDDSNTHTSTSEIMHYTDRYNEPLIATITRLGTQGNDGKPLWSLVSITPQNTVTQAVDYLHRYFMLALFLTAGIVIILSIALTKRITMPLAKLSRFAAQFKLGNYARNERIEGPHEFQVLHDALNQGADKISYDTERLNRALHKAEAADRAKSAFLANLSHEIRTPMNGMLGLSQLLLKTKLTEEQDHHLRTLLDSGKHMMSLLNDILDFSKIEQGQLKLDPTNFCFTDLVGTIESTYYSLAKEKGIGFDIQCEFNPNDWFYADKARIRQILFNLISNAIKFTERGKVQVTLKLEDGENPGEKILTIVARDTGIGIDPERIQYIFDPFAQAEASTSRRFGGTGLGLSIVKQLAELMSGQIQLDSIPGAGSTFTVTLGIHQGQYMVPAQESIEFDHRAFANLRVLIVEDNNLNVLIIDSFLKQRGFQTYVAENGAEALAILESEFFDVVLMDNHMPVMDGIEATTKIRALSSPVSQIPIFACTADVFEETQKNMIVAGVDCVITKPLDEQKLLDALQRFKSKITHMALLRSAYEADQQAARSQENTAEATEVLDAIEQEEEGLTDGCVGGNVLSDELFREITQNESHTNDSSESQLLAESFQQIEINALLDMMDQDHDIILQFLQMFAEEHSQDIVKLKQALAKDDFDSAILLSHSLKGASGSISAVYVREAALAVEKKVKVGKQPTEAELASLDDSLNKLIEEIHQQVELTI</sequence>
<organism evidence="21 22">
    <name type="scientific">Photobacterium proteolyticum</name>
    <dbReference type="NCBI Taxonomy" id="1903952"/>
    <lineage>
        <taxon>Bacteria</taxon>
        <taxon>Pseudomonadati</taxon>
        <taxon>Pseudomonadota</taxon>
        <taxon>Gammaproteobacteria</taxon>
        <taxon>Vibrionales</taxon>
        <taxon>Vibrionaceae</taxon>
        <taxon>Photobacterium</taxon>
    </lineage>
</organism>
<comment type="subcellular location">
    <subcellularLocation>
        <location evidence="2">Cell inner membrane</location>
        <topology evidence="2">Multi-pass membrane protein</topology>
    </subcellularLocation>
</comment>
<accession>A0A1Q9GX38</accession>
<dbReference type="Gene3D" id="6.10.340.10">
    <property type="match status" value="1"/>
</dbReference>
<proteinExistence type="predicted"/>
<dbReference type="Gene3D" id="1.20.120.160">
    <property type="entry name" value="HPT domain"/>
    <property type="match status" value="1"/>
</dbReference>
<evidence type="ECO:0000256" key="12">
    <source>
        <dbReference type="ARBA" id="ARBA00022989"/>
    </source>
</evidence>
<dbReference type="EMBL" id="MJIL01000049">
    <property type="protein sequence ID" value="OLQ79826.1"/>
    <property type="molecule type" value="Genomic_DNA"/>
</dbReference>